<name>A0ABS4DF08_9CHLR</name>
<dbReference type="RefSeq" id="WP_205712701.1">
    <property type="nucleotide sequence ID" value="NZ_SIJK02000051.1"/>
</dbReference>
<dbReference type="Pfam" id="PF09369">
    <property type="entry name" value="MZB"/>
    <property type="match status" value="1"/>
</dbReference>
<protein>
    <submittedName>
        <fullName evidence="2">DUF1998 domain-containing protein</fullName>
    </submittedName>
</protein>
<dbReference type="NCBIfam" id="NF038324">
    <property type="entry name" value="DrmB_fam"/>
    <property type="match status" value="1"/>
</dbReference>
<sequence length="625" mass="69924">MPPMKNPRVGEVRPSQVIFSYGVGALVDLPHLSVIVMGLDDWTVDGGLARVIEEERLLRAVRSQLGSQVQKLLAPPALPPGNGPVDPFSDLARVGVPVALFPRWMLCPRCQRLSPLSSGLFTRSRDDAFHPERTRYVHVGCEEGKQPIVVPARFLVACEHGHLDDFPWVEFVHRGPTTCATQLRLIEYGPSGEARDLVVRCDTCERSRQLSDAFGEEGRARMPKCRGRRPHLRDFDPQGCAQQVRAILLGASNLWFGDTVIALAIPTESVKLAQLVESKWTSLQQVPNEQFITVMRGMTPNPFSEFIGYSDNEIWQAIERRRAQAQSGESDDPVDLKGREWEQFAHPASHTPSKDFRLREVAVPSGFTQPIARVVLVERLREVRALIGFTRIDAPGEIGANPEGSEQRRMTLARKAPAWVPAAEVRGEGIFIQFDEAAIQQWLSHEVTERREEQFRASHTSWRRARRIEPPEADFPGMRYILLHTFTHALMRQLVLECGYNAASLRERIYARNPKEIDGRPEPMAGVLIYTAAPDSEGTLGGLVGLGEPEQLRRHLQAALRDAMQCASDPLCAEHEPSVRGTTVHAAACHACLFAPETSCERGNRYLDRSVLVSTVEREDLAFFQ</sequence>
<dbReference type="EMBL" id="SIJK02000051">
    <property type="protein sequence ID" value="MBP1468011.1"/>
    <property type="molecule type" value="Genomic_DNA"/>
</dbReference>
<proteinExistence type="predicted"/>
<dbReference type="InterPro" id="IPR047721">
    <property type="entry name" value="DrmB"/>
</dbReference>
<evidence type="ECO:0000313" key="2">
    <source>
        <dbReference type="EMBL" id="MBP1468011.1"/>
    </source>
</evidence>
<dbReference type="Proteomes" id="UP001193081">
    <property type="component" value="Unassembled WGS sequence"/>
</dbReference>
<evidence type="ECO:0000259" key="1">
    <source>
        <dbReference type="Pfam" id="PF09369"/>
    </source>
</evidence>
<comment type="caution">
    <text evidence="2">The sequence shown here is derived from an EMBL/GenBank/DDBJ whole genome shotgun (WGS) entry which is preliminary data.</text>
</comment>
<keyword evidence="3" id="KW-1185">Reference proteome</keyword>
<feature type="domain" description="MrfA-like Zn-binding" evidence="1">
    <location>
        <begin position="486"/>
        <end position="593"/>
    </location>
</feature>
<accession>A0ABS4DF08</accession>
<organism evidence="2 3">
    <name type="scientific">Candidatus Chloroploca mongolica</name>
    <dbReference type="NCBI Taxonomy" id="2528176"/>
    <lineage>
        <taxon>Bacteria</taxon>
        <taxon>Bacillati</taxon>
        <taxon>Chloroflexota</taxon>
        <taxon>Chloroflexia</taxon>
        <taxon>Chloroflexales</taxon>
        <taxon>Chloroflexineae</taxon>
        <taxon>Oscillochloridaceae</taxon>
        <taxon>Candidatus Chloroploca</taxon>
    </lineage>
</organism>
<dbReference type="InterPro" id="IPR018973">
    <property type="entry name" value="MZB"/>
</dbReference>
<gene>
    <name evidence="2" type="ORF">EYB53_020000</name>
</gene>
<evidence type="ECO:0000313" key="3">
    <source>
        <dbReference type="Proteomes" id="UP001193081"/>
    </source>
</evidence>
<reference evidence="2 3" key="1">
    <citation type="submission" date="2021-03" db="EMBL/GenBank/DDBJ databases">
        <authorList>
            <person name="Grouzdev D.S."/>
        </authorList>
    </citation>
    <scope>NUCLEOTIDE SEQUENCE [LARGE SCALE GENOMIC DNA]</scope>
    <source>
        <strain evidence="2 3">M50-1</strain>
    </source>
</reference>